<dbReference type="AlphaFoldDB" id="A0A6M1LVE9"/>
<comment type="caution">
    <text evidence="1">The sequence shown here is derived from an EMBL/GenBank/DDBJ whole genome shotgun (WGS) entry which is preliminary data.</text>
</comment>
<dbReference type="RefSeq" id="WP_164697887.1">
    <property type="nucleotide sequence ID" value="NZ_JAAIKB010000022.1"/>
</dbReference>
<gene>
    <name evidence="1" type="ORF">G3576_28455</name>
</gene>
<name>A0A6M1LVE9_9PROT</name>
<dbReference type="Proteomes" id="UP000475385">
    <property type="component" value="Unassembled WGS sequence"/>
</dbReference>
<reference evidence="1 2" key="1">
    <citation type="submission" date="2020-02" db="EMBL/GenBank/DDBJ databases">
        <authorList>
            <person name="Kim H.M."/>
            <person name="Jeon C.O."/>
        </authorList>
    </citation>
    <scope>NUCLEOTIDE SEQUENCE [LARGE SCALE GENOMIC DNA]</scope>
    <source>
        <strain evidence="1 2">PeD5</strain>
    </source>
</reference>
<evidence type="ECO:0000313" key="2">
    <source>
        <dbReference type="Proteomes" id="UP000475385"/>
    </source>
</evidence>
<reference evidence="1 2" key="2">
    <citation type="submission" date="2020-03" db="EMBL/GenBank/DDBJ databases">
        <title>Roseomonas stagni sp. nov., isolated from pond water in Japan.</title>
        <authorList>
            <person name="Furuhata K."/>
            <person name="Miyamoto H."/>
            <person name="Goto K."/>
        </authorList>
    </citation>
    <scope>NUCLEOTIDE SEQUENCE [LARGE SCALE GENOMIC DNA]</scope>
    <source>
        <strain evidence="1 2">PeD5</strain>
    </source>
</reference>
<organism evidence="1 2">
    <name type="scientific">Falsiroseomonas algicola</name>
    <dbReference type="NCBI Taxonomy" id="2716930"/>
    <lineage>
        <taxon>Bacteria</taxon>
        <taxon>Pseudomonadati</taxon>
        <taxon>Pseudomonadota</taxon>
        <taxon>Alphaproteobacteria</taxon>
        <taxon>Acetobacterales</taxon>
        <taxon>Roseomonadaceae</taxon>
        <taxon>Falsiroseomonas</taxon>
    </lineage>
</organism>
<proteinExistence type="predicted"/>
<protein>
    <submittedName>
        <fullName evidence="1">Uncharacterized protein</fullName>
    </submittedName>
</protein>
<keyword evidence="2" id="KW-1185">Reference proteome</keyword>
<dbReference type="EMBL" id="JAAIKB010000022">
    <property type="protein sequence ID" value="NGM23972.1"/>
    <property type="molecule type" value="Genomic_DNA"/>
</dbReference>
<accession>A0A6M1LVE9</accession>
<evidence type="ECO:0000313" key="1">
    <source>
        <dbReference type="EMBL" id="NGM23972.1"/>
    </source>
</evidence>
<sequence>MRLLPPDQAIDRVAPSDGRHAATMRLVEGGKRVGQSVYLHVSLLALQAQTVRELVAGAVAFAGPASTGFTVVRFNLQRPEVALLDYPNFFEEPFPTLRTSWFVDLPSKSAREIDFSTRENPPILHRKELLLPASHPERVRFARLTAALEDYGAFAQPSHLIGQRDY</sequence>